<gene>
    <name evidence="2" type="ORF">LMG32289_00669</name>
</gene>
<evidence type="ECO:0000313" key="2">
    <source>
        <dbReference type="EMBL" id="CAG9164326.1"/>
    </source>
</evidence>
<organism evidence="2 3">
    <name type="scientific">Cupriavidus pampae</name>
    <dbReference type="NCBI Taxonomy" id="659251"/>
    <lineage>
        <taxon>Bacteria</taxon>
        <taxon>Pseudomonadati</taxon>
        <taxon>Pseudomonadota</taxon>
        <taxon>Betaproteobacteria</taxon>
        <taxon>Burkholderiales</taxon>
        <taxon>Burkholderiaceae</taxon>
        <taxon>Cupriavidus</taxon>
    </lineage>
</organism>
<dbReference type="EMBL" id="CAJZAG010000001">
    <property type="protein sequence ID" value="CAG9164326.1"/>
    <property type="molecule type" value="Genomic_DNA"/>
</dbReference>
<protein>
    <submittedName>
        <fullName evidence="2">Uncharacterized protein</fullName>
    </submittedName>
</protein>
<proteinExistence type="predicted"/>
<name>A0ABN7XTK1_9BURK</name>
<reference evidence="2 3" key="1">
    <citation type="submission" date="2021-08" db="EMBL/GenBank/DDBJ databases">
        <authorList>
            <person name="Peeters C."/>
        </authorList>
    </citation>
    <scope>NUCLEOTIDE SEQUENCE [LARGE SCALE GENOMIC DNA]</scope>
    <source>
        <strain evidence="2 3">LMG 32289</strain>
    </source>
</reference>
<evidence type="ECO:0000256" key="1">
    <source>
        <dbReference type="SAM" id="MobiDB-lite"/>
    </source>
</evidence>
<sequence>MTPKGRSATSNHDHPKLKPPASIALAEEVNCQKEVVRKADFKAD</sequence>
<dbReference type="Proteomes" id="UP000706525">
    <property type="component" value="Unassembled WGS sequence"/>
</dbReference>
<keyword evidence="3" id="KW-1185">Reference proteome</keyword>
<comment type="caution">
    <text evidence="2">The sequence shown here is derived from an EMBL/GenBank/DDBJ whole genome shotgun (WGS) entry which is preliminary data.</text>
</comment>
<feature type="region of interest" description="Disordered" evidence="1">
    <location>
        <begin position="1"/>
        <end position="25"/>
    </location>
</feature>
<evidence type="ECO:0000313" key="3">
    <source>
        <dbReference type="Proteomes" id="UP000706525"/>
    </source>
</evidence>
<accession>A0ABN7XTK1</accession>